<dbReference type="InterPro" id="IPR001610">
    <property type="entry name" value="PAC"/>
</dbReference>
<dbReference type="InterPro" id="IPR003018">
    <property type="entry name" value="GAF"/>
</dbReference>
<keyword evidence="6" id="KW-0902">Two-component regulatory system</keyword>
<dbReference type="GO" id="GO:0000155">
    <property type="term" value="F:phosphorelay sensor kinase activity"/>
    <property type="evidence" value="ECO:0007669"/>
    <property type="project" value="InterPro"/>
</dbReference>
<keyword evidence="13" id="KW-1185">Reference proteome</keyword>
<dbReference type="CDD" id="cd00082">
    <property type="entry name" value="HisKA"/>
    <property type="match status" value="1"/>
</dbReference>
<dbReference type="InterPro" id="IPR013655">
    <property type="entry name" value="PAS_fold_3"/>
</dbReference>
<keyword evidence="3" id="KW-0597">Phosphoprotein</keyword>
<dbReference type="NCBIfam" id="TIGR00229">
    <property type="entry name" value="sensory_box"/>
    <property type="match status" value="4"/>
</dbReference>
<dbReference type="SMART" id="SM00387">
    <property type="entry name" value="HATPase_c"/>
    <property type="match status" value="1"/>
</dbReference>
<keyword evidence="4" id="KW-0808">Transferase</keyword>
<dbReference type="InterPro" id="IPR005467">
    <property type="entry name" value="His_kinase_dom"/>
</dbReference>
<dbReference type="EMBL" id="JACATZ010000003">
    <property type="protein sequence ID" value="NWJ47198.1"/>
    <property type="molecule type" value="Genomic_DNA"/>
</dbReference>
<gene>
    <name evidence="10" type="ORF">HXX08_15155</name>
    <name evidence="11" type="ORF">OZ401_002702</name>
</gene>
<dbReference type="SMART" id="SM00388">
    <property type="entry name" value="HisKA"/>
    <property type="match status" value="1"/>
</dbReference>
<evidence type="ECO:0000256" key="4">
    <source>
        <dbReference type="ARBA" id="ARBA00022679"/>
    </source>
</evidence>
<feature type="domain" description="PAS" evidence="8">
    <location>
        <begin position="498"/>
        <end position="542"/>
    </location>
</feature>
<feature type="domain" description="PAS" evidence="8">
    <location>
        <begin position="596"/>
        <end position="642"/>
    </location>
</feature>
<evidence type="ECO:0000313" key="12">
    <source>
        <dbReference type="Proteomes" id="UP000521676"/>
    </source>
</evidence>
<dbReference type="PANTHER" id="PTHR43304:SF1">
    <property type="entry name" value="PAC DOMAIN-CONTAINING PROTEIN"/>
    <property type="match status" value="1"/>
</dbReference>
<dbReference type="SUPFAM" id="SSF55785">
    <property type="entry name" value="PYP-like sensor domain (PAS domain)"/>
    <property type="match status" value="4"/>
</dbReference>
<proteinExistence type="predicted"/>
<feature type="domain" description="PAS" evidence="8">
    <location>
        <begin position="167"/>
        <end position="209"/>
    </location>
</feature>
<dbReference type="InterPro" id="IPR004358">
    <property type="entry name" value="Sig_transdc_His_kin-like_C"/>
</dbReference>
<dbReference type="PROSITE" id="PS50113">
    <property type="entry name" value="PAC"/>
    <property type="match status" value="4"/>
</dbReference>
<dbReference type="PROSITE" id="PS50112">
    <property type="entry name" value="PAS"/>
    <property type="match status" value="4"/>
</dbReference>
<evidence type="ECO:0000259" key="7">
    <source>
        <dbReference type="PROSITE" id="PS50109"/>
    </source>
</evidence>
<dbReference type="Proteomes" id="UP000521676">
    <property type="component" value="Unassembled WGS sequence"/>
</dbReference>
<dbReference type="PROSITE" id="PS50109">
    <property type="entry name" value="HIS_KIN"/>
    <property type="match status" value="1"/>
</dbReference>
<dbReference type="CDD" id="cd00130">
    <property type="entry name" value="PAS"/>
    <property type="match status" value="4"/>
</dbReference>
<dbReference type="Pfam" id="PF08447">
    <property type="entry name" value="PAS_3"/>
    <property type="match status" value="3"/>
</dbReference>
<dbReference type="Pfam" id="PF02518">
    <property type="entry name" value="HATPase_c"/>
    <property type="match status" value="1"/>
</dbReference>
<dbReference type="InterPro" id="IPR000014">
    <property type="entry name" value="PAS"/>
</dbReference>
<feature type="domain" description="PAC" evidence="9">
    <location>
        <begin position="241"/>
        <end position="294"/>
    </location>
</feature>
<dbReference type="SMART" id="SM00091">
    <property type="entry name" value="PAS"/>
    <property type="match status" value="4"/>
</dbReference>
<evidence type="ECO:0000256" key="1">
    <source>
        <dbReference type="ARBA" id="ARBA00000085"/>
    </source>
</evidence>
<dbReference type="CDD" id="cd00075">
    <property type="entry name" value="HATPase"/>
    <property type="match status" value="1"/>
</dbReference>
<dbReference type="Gene3D" id="1.10.287.130">
    <property type="match status" value="1"/>
</dbReference>
<protein>
    <recommendedName>
        <fullName evidence="2">histidine kinase</fullName>
        <ecNumber evidence="2">2.7.13.3</ecNumber>
    </recommendedName>
</protein>
<dbReference type="Pfam" id="PF00512">
    <property type="entry name" value="HisKA"/>
    <property type="match status" value="1"/>
</dbReference>
<dbReference type="SMART" id="SM00086">
    <property type="entry name" value="PAC"/>
    <property type="match status" value="4"/>
</dbReference>
<dbReference type="InterPro" id="IPR000700">
    <property type="entry name" value="PAS-assoc_C"/>
</dbReference>
<sequence>MKKTTNSLHVSTYSQHKEIAINPLSHKPDSIFQDDLHESQHRYRFLAENISDMLVVMNFTGKYTYISPSSKAVVGYAPEELIGKYGFDFIHPDDLPNTTAAFIKAREKQELYDNLLVRFRHKQGHYVWLEGRGQPYFSEETGEPLELIVSLRDVTRQVEAERALRESEQRYRLLAENTIDVVIALSSDSQYLYASPSCKKVLGYTSEELKTLWGPELIHSDDVKLIANSKLSNRDSHDAHEPIFTRFLHKKGHYIWLEIGGQSVFSDTTGKVESIIITLRDVTARKMAEEKLQSRYAFERLVGGISSKLLRVSFDAIDGEMRQALATIGQFLGVERCYIYTYTDKGKSIIRNFEWRSEGIASLDRNRTIANRPIESWADIRTKNGEIIRLDTLADLPEEAKAFRALLEKAVIQSMVQFPLLVEQEVIGFITIETVTRQKAWSEDDIVLLRIVAEVFANAFKHQDAERELKEQRDFAQLVMDNMGQGLAVSWKGNDLGYTNPALTKLMGYSAEELNGNSPLGYAHPDYLQKVQEVRQQWFNGKTATVECKLLTKDETDSYVSITGTPFYNKGELAGVVAVVTDLTERRKAEEALRNSEQLLRTVVSNVPMTLFAFDINGKLTFVDGKGLSYFNIDPKMLVGQNAQSLQMNISKCLLDKFTGSVTRALHGEIVQSVTKMGDRYFEGVYTPVRDTEGRVTGVICVSFDVTERVTGEKELTKNLQLERELSQQKSLFITTASHEFRTPLTIINSSAQLLENYGHKWTDERKQELYQRIYLSVVNMTELLDDVLLLNKADAGKLEFNPVEMDFSQFCATMLEEIQLGIGTKHQFDLQIEPAPVLLQGDSKLLRQIISNLLTNAIKYSAEGSTVHFRLGYETNQVNVEIEDEGIGIPPEGLKHLFDVFYRAKNVSSIEGTGLGMTIVKKCLDTHKGRIEVASELNKGTLCRVWLPVVD</sequence>
<dbReference type="InterPro" id="IPR003661">
    <property type="entry name" value="HisK_dim/P_dom"/>
</dbReference>
<dbReference type="SUPFAM" id="SSF55874">
    <property type="entry name" value="ATPase domain of HSP90 chaperone/DNA topoisomerase II/histidine kinase"/>
    <property type="match status" value="1"/>
</dbReference>
<dbReference type="EC" id="2.7.13.3" evidence="2"/>
<dbReference type="SUPFAM" id="SSF47384">
    <property type="entry name" value="Homodimeric domain of signal transducing histidine kinase"/>
    <property type="match status" value="1"/>
</dbReference>
<dbReference type="Proteomes" id="UP001431572">
    <property type="component" value="Chromosome 2"/>
</dbReference>
<accession>A0A8T7M520</accession>
<feature type="domain" description="PAC" evidence="9">
    <location>
        <begin position="664"/>
        <end position="718"/>
    </location>
</feature>
<dbReference type="RefSeq" id="WP_341471000.1">
    <property type="nucleotide sequence ID" value="NZ_CP128400.1"/>
</dbReference>
<organism evidence="10 12">
    <name type="scientific">Candidatus Chlorohelix allophototropha</name>
    <dbReference type="NCBI Taxonomy" id="3003348"/>
    <lineage>
        <taxon>Bacteria</taxon>
        <taxon>Bacillati</taxon>
        <taxon>Chloroflexota</taxon>
        <taxon>Chloroflexia</taxon>
        <taxon>Candidatus Chloroheliales</taxon>
        <taxon>Candidatus Chloroheliaceae</taxon>
        <taxon>Candidatus Chlorohelix</taxon>
    </lineage>
</organism>
<dbReference type="InterPro" id="IPR052162">
    <property type="entry name" value="Sensor_kinase/Photoreceptor"/>
</dbReference>
<feature type="domain" description="PAC" evidence="9">
    <location>
        <begin position="544"/>
        <end position="595"/>
    </location>
</feature>
<dbReference type="Gene3D" id="3.30.450.40">
    <property type="match status" value="1"/>
</dbReference>
<reference evidence="10 12" key="1">
    <citation type="submission" date="2020-06" db="EMBL/GenBank/DDBJ databases">
        <title>Anoxygenic phototrophic Chloroflexota member uses a Type I reaction center.</title>
        <authorList>
            <person name="Tsuji J.M."/>
            <person name="Shaw N.A."/>
            <person name="Nagashima S."/>
            <person name="Venkiteswaran J."/>
            <person name="Schiff S.L."/>
            <person name="Hanada S."/>
            <person name="Tank M."/>
            <person name="Neufeld J.D."/>
        </authorList>
    </citation>
    <scope>NUCLEOTIDE SEQUENCE [LARGE SCALE GENOMIC DNA]</scope>
    <source>
        <strain evidence="10">L227-S17</strain>
    </source>
</reference>
<reference evidence="11" key="2">
    <citation type="journal article" date="2024" name="Nature">
        <title>Anoxygenic phototroph of the Chloroflexota uses a type I reaction centre.</title>
        <authorList>
            <person name="Tsuji J.M."/>
            <person name="Shaw N.A."/>
            <person name="Nagashima S."/>
            <person name="Venkiteswaran J.J."/>
            <person name="Schiff S.L."/>
            <person name="Watanabe T."/>
            <person name="Fukui M."/>
            <person name="Hanada S."/>
            <person name="Tank M."/>
            <person name="Neufeld J.D."/>
        </authorList>
    </citation>
    <scope>NUCLEOTIDE SEQUENCE</scope>
    <source>
        <strain evidence="11">L227-S17</strain>
    </source>
</reference>
<feature type="domain" description="PAS" evidence="8">
    <location>
        <begin position="39"/>
        <end position="109"/>
    </location>
</feature>
<dbReference type="InterPro" id="IPR003594">
    <property type="entry name" value="HATPase_dom"/>
</dbReference>
<dbReference type="PANTHER" id="PTHR43304">
    <property type="entry name" value="PHYTOCHROME-LIKE PROTEIN CPH1"/>
    <property type="match status" value="1"/>
</dbReference>
<evidence type="ECO:0000313" key="10">
    <source>
        <dbReference type="EMBL" id="NWJ47198.1"/>
    </source>
</evidence>
<dbReference type="Pfam" id="PF08448">
    <property type="entry name" value="PAS_4"/>
    <property type="match status" value="1"/>
</dbReference>
<dbReference type="FunFam" id="3.30.565.10:FF:000006">
    <property type="entry name" value="Sensor histidine kinase WalK"/>
    <property type="match status" value="1"/>
</dbReference>
<evidence type="ECO:0000259" key="9">
    <source>
        <dbReference type="PROSITE" id="PS50113"/>
    </source>
</evidence>
<name>A0A8T7M520_9CHLR</name>
<dbReference type="EMBL" id="CP128400">
    <property type="protein sequence ID" value="WJW69109.1"/>
    <property type="molecule type" value="Genomic_DNA"/>
</dbReference>
<dbReference type="InterPro" id="IPR036097">
    <property type="entry name" value="HisK_dim/P_sf"/>
</dbReference>
<evidence type="ECO:0000256" key="5">
    <source>
        <dbReference type="ARBA" id="ARBA00022777"/>
    </source>
</evidence>
<dbReference type="Gene3D" id="3.30.450.20">
    <property type="entry name" value="PAS domain"/>
    <property type="match status" value="4"/>
</dbReference>
<evidence type="ECO:0000259" key="8">
    <source>
        <dbReference type="PROSITE" id="PS50112"/>
    </source>
</evidence>
<dbReference type="InterPro" id="IPR035965">
    <property type="entry name" value="PAS-like_dom_sf"/>
</dbReference>
<dbReference type="Gene3D" id="3.30.565.10">
    <property type="entry name" value="Histidine kinase-like ATPase, C-terminal domain"/>
    <property type="match status" value="1"/>
</dbReference>
<dbReference type="Pfam" id="PF01590">
    <property type="entry name" value="GAF"/>
    <property type="match status" value="1"/>
</dbReference>
<evidence type="ECO:0000256" key="3">
    <source>
        <dbReference type="ARBA" id="ARBA00022553"/>
    </source>
</evidence>
<dbReference type="PRINTS" id="PR00344">
    <property type="entry name" value="BCTRLSENSOR"/>
</dbReference>
<feature type="domain" description="Histidine kinase" evidence="7">
    <location>
        <begin position="736"/>
        <end position="952"/>
    </location>
</feature>
<dbReference type="AlphaFoldDB" id="A0A8T7M520"/>
<keyword evidence="5" id="KW-0418">Kinase</keyword>
<evidence type="ECO:0000313" key="13">
    <source>
        <dbReference type="Proteomes" id="UP001431572"/>
    </source>
</evidence>
<dbReference type="SUPFAM" id="SSF55781">
    <property type="entry name" value="GAF domain-like"/>
    <property type="match status" value="1"/>
</dbReference>
<feature type="domain" description="PAC" evidence="9">
    <location>
        <begin position="113"/>
        <end position="166"/>
    </location>
</feature>
<comment type="catalytic activity">
    <reaction evidence="1">
        <text>ATP + protein L-histidine = ADP + protein N-phospho-L-histidine.</text>
        <dbReference type="EC" id="2.7.13.3"/>
    </reaction>
</comment>
<dbReference type="SMART" id="SM00065">
    <property type="entry name" value="GAF"/>
    <property type="match status" value="1"/>
</dbReference>
<evidence type="ECO:0000256" key="2">
    <source>
        <dbReference type="ARBA" id="ARBA00012438"/>
    </source>
</evidence>
<dbReference type="InterPro" id="IPR029016">
    <property type="entry name" value="GAF-like_dom_sf"/>
</dbReference>
<dbReference type="InterPro" id="IPR036890">
    <property type="entry name" value="HATPase_C_sf"/>
</dbReference>
<evidence type="ECO:0000313" key="11">
    <source>
        <dbReference type="EMBL" id="WJW69109.1"/>
    </source>
</evidence>
<evidence type="ECO:0000256" key="6">
    <source>
        <dbReference type="ARBA" id="ARBA00023012"/>
    </source>
</evidence>
<dbReference type="InterPro" id="IPR013656">
    <property type="entry name" value="PAS_4"/>
</dbReference>